<evidence type="ECO:0000313" key="1">
    <source>
        <dbReference type="EMBL" id="EGV97423.1"/>
    </source>
</evidence>
<protein>
    <submittedName>
        <fullName evidence="1">Uncharacterized protein</fullName>
    </submittedName>
</protein>
<dbReference type="Proteomes" id="UP000001075">
    <property type="component" value="Unassembled WGS sequence"/>
</dbReference>
<reference evidence="2" key="1">
    <citation type="journal article" date="2011" name="Nat. Biotechnol.">
        <title>The genomic sequence of the Chinese hamster ovary (CHO)-K1 cell line.</title>
        <authorList>
            <person name="Xu X."/>
            <person name="Nagarajan H."/>
            <person name="Lewis N.E."/>
            <person name="Pan S."/>
            <person name="Cai Z."/>
            <person name="Liu X."/>
            <person name="Chen W."/>
            <person name="Xie M."/>
            <person name="Wang W."/>
            <person name="Hammond S."/>
            <person name="Andersen M.R."/>
            <person name="Neff N."/>
            <person name="Passarelli B."/>
            <person name="Koh W."/>
            <person name="Fan H.C."/>
            <person name="Wang J."/>
            <person name="Gui Y."/>
            <person name="Lee K.H."/>
            <person name="Betenbaugh M.J."/>
            <person name="Quake S.R."/>
            <person name="Famili I."/>
            <person name="Palsson B.O."/>
            <person name="Wang J."/>
        </authorList>
    </citation>
    <scope>NUCLEOTIDE SEQUENCE [LARGE SCALE GENOMIC DNA]</scope>
    <source>
        <strain evidence="2">CHO K1 cell line</strain>
    </source>
</reference>
<evidence type="ECO:0000313" key="2">
    <source>
        <dbReference type="Proteomes" id="UP000001075"/>
    </source>
</evidence>
<dbReference type="AlphaFoldDB" id="G3H481"/>
<dbReference type="InParanoid" id="G3H481"/>
<gene>
    <name evidence="1" type="ORF">I79_005081</name>
</gene>
<organism evidence="1 2">
    <name type="scientific">Cricetulus griseus</name>
    <name type="common">Chinese hamster</name>
    <name type="synonym">Cricetulus barabensis griseus</name>
    <dbReference type="NCBI Taxonomy" id="10029"/>
    <lineage>
        <taxon>Eukaryota</taxon>
        <taxon>Metazoa</taxon>
        <taxon>Chordata</taxon>
        <taxon>Craniata</taxon>
        <taxon>Vertebrata</taxon>
        <taxon>Euteleostomi</taxon>
        <taxon>Mammalia</taxon>
        <taxon>Eutheria</taxon>
        <taxon>Euarchontoglires</taxon>
        <taxon>Glires</taxon>
        <taxon>Rodentia</taxon>
        <taxon>Myomorpha</taxon>
        <taxon>Muroidea</taxon>
        <taxon>Cricetidae</taxon>
        <taxon>Cricetinae</taxon>
        <taxon>Cricetulus</taxon>
    </lineage>
</organism>
<sequence>MDSKSCAGLACRGSGALLFLEVLGEGCFWSLVKRRRTLVMSHLDVVVFVRI</sequence>
<accession>G3H481</accession>
<dbReference type="EMBL" id="JH000137">
    <property type="protein sequence ID" value="EGV97423.1"/>
    <property type="molecule type" value="Genomic_DNA"/>
</dbReference>
<proteinExistence type="predicted"/>
<name>G3H481_CRIGR</name>